<dbReference type="InterPro" id="IPR008844">
    <property type="entry name" value="Spore_GerAC-like"/>
</dbReference>
<proteinExistence type="inferred from homology"/>
<dbReference type="EMBL" id="JAHQCS010000186">
    <property type="protein sequence ID" value="MBU9714833.1"/>
    <property type="molecule type" value="Genomic_DNA"/>
</dbReference>
<keyword evidence="3" id="KW-0309">Germination</keyword>
<name>A0ABS6JRA6_9BACI</name>
<evidence type="ECO:0000256" key="5">
    <source>
        <dbReference type="ARBA" id="ARBA00023136"/>
    </source>
</evidence>
<keyword evidence="4" id="KW-0732">Signal</keyword>
<keyword evidence="5" id="KW-0472">Membrane</keyword>
<dbReference type="InterPro" id="IPR046953">
    <property type="entry name" value="Spore_GerAC-like_C"/>
</dbReference>
<evidence type="ECO:0000313" key="10">
    <source>
        <dbReference type="EMBL" id="MBU9714833.1"/>
    </source>
</evidence>
<dbReference type="PANTHER" id="PTHR35789">
    <property type="entry name" value="SPORE GERMINATION PROTEIN B3"/>
    <property type="match status" value="1"/>
</dbReference>
<keyword evidence="7" id="KW-0449">Lipoprotein</keyword>
<dbReference type="NCBIfam" id="TIGR02887">
    <property type="entry name" value="spore_ger_x_C"/>
    <property type="match status" value="1"/>
</dbReference>
<evidence type="ECO:0000259" key="8">
    <source>
        <dbReference type="Pfam" id="PF05504"/>
    </source>
</evidence>
<evidence type="ECO:0000256" key="7">
    <source>
        <dbReference type="ARBA" id="ARBA00023288"/>
    </source>
</evidence>
<evidence type="ECO:0000256" key="3">
    <source>
        <dbReference type="ARBA" id="ARBA00022544"/>
    </source>
</evidence>
<dbReference type="InterPro" id="IPR057336">
    <property type="entry name" value="GerAC_N"/>
</dbReference>
<evidence type="ECO:0000259" key="9">
    <source>
        <dbReference type="Pfam" id="PF25198"/>
    </source>
</evidence>
<dbReference type="Proteomes" id="UP000784880">
    <property type="component" value="Unassembled WGS sequence"/>
</dbReference>
<evidence type="ECO:0000256" key="1">
    <source>
        <dbReference type="ARBA" id="ARBA00004635"/>
    </source>
</evidence>
<dbReference type="PROSITE" id="PS51257">
    <property type="entry name" value="PROKAR_LIPOPROTEIN"/>
    <property type="match status" value="1"/>
</dbReference>
<evidence type="ECO:0000256" key="2">
    <source>
        <dbReference type="ARBA" id="ARBA00007886"/>
    </source>
</evidence>
<feature type="domain" description="Spore germination GerAC-like C-terminal" evidence="8">
    <location>
        <begin position="216"/>
        <end position="379"/>
    </location>
</feature>
<evidence type="ECO:0000313" key="11">
    <source>
        <dbReference type="Proteomes" id="UP000784880"/>
    </source>
</evidence>
<evidence type="ECO:0000256" key="6">
    <source>
        <dbReference type="ARBA" id="ARBA00023139"/>
    </source>
</evidence>
<comment type="caution">
    <text evidence="10">The sequence shown here is derived from an EMBL/GenBank/DDBJ whole genome shotgun (WGS) entry which is preliminary data.</text>
</comment>
<dbReference type="PANTHER" id="PTHR35789:SF1">
    <property type="entry name" value="SPORE GERMINATION PROTEIN B3"/>
    <property type="match status" value="1"/>
</dbReference>
<protein>
    <submittedName>
        <fullName evidence="10">Ger(X)C family spore germination protein</fullName>
    </submittedName>
</protein>
<evidence type="ECO:0000256" key="4">
    <source>
        <dbReference type="ARBA" id="ARBA00022729"/>
    </source>
</evidence>
<keyword evidence="6" id="KW-0564">Palmitate</keyword>
<comment type="subcellular location">
    <subcellularLocation>
        <location evidence="1">Membrane</location>
        <topology evidence="1">Lipid-anchor</topology>
    </subcellularLocation>
</comment>
<dbReference type="RefSeq" id="WP_217069656.1">
    <property type="nucleotide sequence ID" value="NZ_JAHQCS010000186.1"/>
</dbReference>
<keyword evidence="11" id="KW-1185">Reference proteome</keyword>
<accession>A0ABS6JRA6</accession>
<dbReference type="Pfam" id="PF05504">
    <property type="entry name" value="Spore_GerAC"/>
    <property type="match status" value="1"/>
</dbReference>
<feature type="domain" description="Spore germination protein N-terminal" evidence="9">
    <location>
        <begin position="20"/>
        <end position="195"/>
    </location>
</feature>
<reference evidence="10 11" key="1">
    <citation type="submission" date="2021-06" db="EMBL/GenBank/DDBJ databases">
        <title>Bacillus sp. RD4P76, an endophyte from a halophyte.</title>
        <authorList>
            <person name="Sun J.-Q."/>
        </authorList>
    </citation>
    <scope>NUCLEOTIDE SEQUENCE [LARGE SCALE GENOMIC DNA]</scope>
    <source>
        <strain evidence="10 11">CGMCC 1.15917</strain>
    </source>
</reference>
<sequence length="392" mass="44043">MKRLLVILPLFFLLSSCIGKEEINDLALVMAVGFDKNEEDEIVITAQIAQPGDVRGDAATAGQTGSPLWTVYAEGKSIFEAIRNIARFSSRRVYWAHNFIIVVNEQVAKEDGIVDVIDFFNRNNQLRMRTWIVITEGEAKEIVATQTGLEVITGESLDKLFRYSRIVAEAPRTDIMTLSAAYMGEHTQPYLAMVSLKNHGIDAEKEFGDVPQVELSGTAILKNDKMVGKLNQRGCRGFYWFVETVESGIIPLTCPEEEGRVSVELRENRFELTPNYKNGLVSFDVSVDSKADLVELGCPTEMEHSEVVDSLAKHVETELKSEIEAMLSTIQGEFKVDSIRLGRTFYGKFPKEWEGLKDDWEDLFPNVPINIDVSVEINDPLLLENPTRPSKD</sequence>
<gene>
    <name evidence="10" type="ORF">KS419_24105</name>
</gene>
<dbReference type="Pfam" id="PF25198">
    <property type="entry name" value="Spore_GerAC_N"/>
    <property type="match status" value="1"/>
</dbReference>
<comment type="similarity">
    <text evidence="2">Belongs to the GerABKC lipoprotein family.</text>
</comment>
<organism evidence="10 11">
    <name type="scientific">Evansella tamaricis</name>
    <dbReference type="NCBI Taxonomy" id="2069301"/>
    <lineage>
        <taxon>Bacteria</taxon>
        <taxon>Bacillati</taxon>
        <taxon>Bacillota</taxon>
        <taxon>Bacilli</taxon>
        <taxon>Bacillales</taxon>
        <taxon>Bacillaceae</taxon>
        <taxon>Evansella</taxon>
    </lineage>
</organism>